<keyword evidence="1" id="KW-1133">Transmembrane helix</keyword>
<accession>A0A8S1VQB2</accession>
<comment type="caution">
    <text evidence="2">The sequence shown here is derived from an EMBL/GenBank/DDBJ whole genome shotgun (WGS) entry which is preliminary data.</text>
</comment>
<evidence type="ECO:0000313" key="3">
    <source>
        <dbReference type="Proteomes" id="UP000683925"/>
    </source>
</evidence>
<evidence type="ECO:0000313" key="2">
    <source>
        <dbReference type="EMBL" id="CAD8179684.1"/>
    </source>
</evidence>
<keyword evidence="1" id="KW-0472">Membrane</keyword>
<sequence>MQIVMESTELTFTFLIILTPVFIEYENLDQSESKQHLWNAGGLNEDLIYIVLINAFQIMIFSIIDFQYAWQLYDLFNTNIQIRIQLQHNLKLTKQLKKNKLQ</sequence>
<dbReference type="Proteomes" id="UP000683925">
    <property type="component" value="Unassembled WGS sequence"/>
</dbReference>
<evidence type="ECO:0008006" key="4">
    <source>
        <dbReference type="Google" id="ProtNLM"/>
    </source>
</evidence>
<feature type="transmembrane region" description="Helical" evidence="1">
    <location>
        <begin position="47"/>
        <end position="66"/>
    </location>
</feature>
<protein>
    <recommendedName>
        <fullName evidence="4">Transmembrane protein</fullName>
    </recommendedName>
</protein>
<keyword evidence="3" id="KW-1185">Reference proteome</keyword>
<proteinExistence type="predicted"/>
<name>A0A8S1VQB2_PAROT</name>
<organism evidence="2 3">
    <name type="scientific">Paramecium octaurelia</name>
    <dbReference type="NCBI Taxonomy" id="43137"/>
    <lineage>
        <taxon>Eukaryota</taxon>
        <taxon>Sar</taxon>
        <taxon>Alveolata</taxon>
        <taxon>Ciliophora</taxon>
        <taxon>Intramacronucleata</taxon>
        <taxon>Oligohymenophorea</taxon>
        <taxon>Peniculida</taxon>
        <taxon>Parameciidae</taxon>
        <taxon>Paramecium</taxon>
    </lineage>
</organism>
<keyword evidence="1" id="KW-0812">Transmembrane</keyword>
<dbReference type="EMBL" id="CAJJDP010000072">
    <property type="protein sequence ID" value="CAD8179684.1"/>
    <property type="molecule type" value="Genomic_DNA"/>
</dbReference>
<reference evidence="2" key="1">
    <citation type="submission" date="2021-01" db="EMBL/GenBank/DDBJ databases">
        <authorList>
            <consortium name="Genoscope - CEA"/>
            <person name="William W."/>
        </authorList>
    </citation>
    <scope>NUCLEOTIDE SEQUENCE</scope>
</reference>
<dbReference type="AlphaFoldDB" id="A0A8S1VQB2"/>
<evidence type="ECO:0000256" key="1">
    <source>
        <dbReference type="SAM" id="Phobius"/>
    </source>
</evidence>
<gene>
    <name evidence="2" type="ORF">POCTA_138.1.T0730143</name>
</gene>